<gene>
    <name evidence="1" type="ORF">CIRG_00749</name>
</gene>
<evidence type="ECO:0000313" key="1">
    <source>
        <dbReference type="EMBL" id="KMP00607.1"/>
    </source>
</evidence>
<accession>A0A0J7ATI2</accession>
<dbReference type="EMBL" id="DS028093">
    <property type="protein sequence ID" value="KMP00607.1"/>
    <property type="molecule type" value="Genomic_DNA"/>
</dbReference>
<evidence type="ECO:0000313" key="2">
    <source>
        <dbReference type="Proteomes" id="UP000054565"/>
    </source>
</evidence>
<reference evidence="2" key="1">
    <citation type="journal article" date="2010" name="Genome Res.">
        <title>Population genomic sequencing of Coccidioides fungi reveals recent hybridization and transposon control.</title>
        <authorList>
            <person name="Neafsey D.E."/>
            <person name="Barker B.M."/>
            <person name="Sharpton T.J."/>
            <person name="Stajich J.E."/>
            <person name="Park D.J."/>
            <person name="Whiston E."/>
            <person name="Hung C.-Y."/>
            <person name="McMahan C."/>
            <person name="White J."/>
            <person name="Sykes S."/>
            <person name="Heiman D."/>
            <person name="Young S."/>
            <person name="Zeng Q."/>
            <person name="Abouelleil A."/>
            <person name="Aftuck L."/>
            <person name="Bessette D."/>
            <person name="Brown A."/>
            <person name="FitzGerald M."/>
            <person name="Lui A."/>
            <person name="Macdonald J.P."/>
            <person name="Priest M."/>
            <person name="Orbach M.J."/>
            <person name="Galgiani J.N."/>
            <person name="Kirkland T.N."/>
            <person name="Cole G.T."/>
            <person name="Birren B.W."/>
            <person name="Henn M.R."/>
            <person name="Taylor J.W."/>
            <person name="Rounsley S.D."/>
        </authorList>
    </citation>
    <scope>NUCLEOTIDE SEQUENCE [LARGE SCALE GENOMIC DNA]</scope>
    <source>
        <strain evidence="2">RMSCC 2394</strain>
    </source>
</reference>
<sequence length="181" mass="21071">MQPPQSMLWAKHDITRPGERIIGHDGRSPLPLGLAGSYRSRNRKQFKADSINPKQYSRKCAAQPGRHLPNIEAQTNGLGFWIRPDDERNCGSEGEVTSGWWIEEFGPQSLTHDRMRERYRRTRTSWMEKRREYGQREADTGANAQRQGLWPMRKNCFYTQSSAEIEQNRDAYPLQDTVNFS</sequence>
<proteinExistence type="predicted"/>
<protein>
    <submittedName>
        <fullName evidence="1">Uncharacterized protein</fullName>
    </submittedName>
</protein>
<name>A0A0J7ATI2_COCIT</name>
<dbReference type="AlphaFoldDB" id="A0A0J7ATI2"/>
<organism evidence="1 2">
    <name type="scientific">Coccidioides immitis RMSCC 2394</name>
    <dbReference type="NCBI Taxonomy" id="404692"/>
    <lineage>
        <taxon>Eukaryota</taxon>
        <taxon>Fungi</taxon>
        <taxon>Dikarya</taxon>
        <taxon>Ascomycota</taxon>
        <taxon>Pezizomycotina</taxon>
        <taxon>Eurotiomycetes</taxon>
        <taxon>Eurotiomycetidae</taxon>
        <taxon>Onygenales</taxon>
        <taxon>Onygenaceae</taxon>
        <taxon>Coccidioides</taxon>
    </lineage>
</organism>
<dbReference type="Proteomes" id="UP000054565">
    <property type="component" value="Unassembled WGS sequence"/>
</dbReference>